<evidence type="ECO:0000256" key="1">
    <source>
        <dbReference type="ARBA" id="ARBA00001954"/>
    </source>
</evidence>
<dbReference type="InterPro" id="IPR042098">
    <property type="entry name" value="TauD-like_sf"/>
</dbReference>
<gene>
    <name evidence="6" type="ORF">ACFSKW_29200</name>
</gene>
<dbReference type="RefSeq" id="WP_379575669.1">
    <property type="nucleotide sequence ID" value="NZ_JBHUFV010000043.1"/>
</dbReference>
<keyword evidence="2" id="KW-0560">Oxidoreductase</keyword>
<dbReference type="SUPFAM" id="SSF51197">
    <property type="entry name" value="Clavaminate synthase-like"/>
    <property type="match status" value="1"/>
</dbReference>
<dbReference type="InterPro" id="IPR003819">
    <property type="entry name" value="TauD/TfdA-like"/>
</dbReference>
<dbReference type="PANTHER" id="PTHR10696">
    <property type="entry name" value="GAMMA-BUTYROBETAINE HYDROXYLASE-RELATED"/>
    <property type="match status" value="1"/>
</dbReference>
<sequence length="251" mass="27448">MIIRGLPVREQGLPDTPSVPGSVQRTATVSAALLIMIAAGLGDPSAFLSEKSGSLVQDVVPVPGKEKFQGNAGSVLLEWHNENAFHAHRPDYVMLLCLRADHEKISGLRTACARQVVPVLGDAAREALFADEFVTAAPPSFDVGESTVHHAVLTGAPEDPDIQVDLAATTGQTARAQKALQELRTAFEQTALVHRLQPGELAIVDNRITVHGRTEFRPRYDGRDRWLQRTFVTNDLRRSRHQRPADGYVLK</sequence>
<accession>A0ABW4T2U4</accession>
<comment type="caution">
    <text evidence="6">The sequence shown here is derived from an EMBL/GenBank/DDBJ whole genome shotgun (WGS) entry which is preliminary data.</text>
</comment>
<proteinExistence type="predicted"/>
<comment type="cofactor">
    <cofactor evidence="1">
        <name>Fe(2+)</name>
        <dbReference type="ChEBI" id="CHEBI:29033"/>
    </cofactor>
</comment>
<dbReference type="InterPro" id="IPR050411">
    <property type="entry name" value="AlphaKG_dependent_hydroxylases"/>
</dbReference>
<evidence type="ECO:0000313" key="7">
    <source>
        <dbReference type="Proteomes" id="UP001597368"/>
    </source>
</evidence>
<reference evidence="7" key="1">
    <citation type="journal article" date="2019" name="Int. J. Syst. Evol. Microbiol.">
        <title>The Global Catalogue of Microorganisms (GCM) 10K type strain sequencing project: providing services to taxonomists for standard genome sequencing and annotation.</title>
        <authorList>
            <consortium name="The Broad Institute Genomics Platform"/>
            <consortium name="The Broad Institute Genome Sequencing Center for Infectious Disease"/>
            <person name="Wu L."/>
            <person name="Ma J."/>
        </authorList>
    </citation>
    <scope>NUCLEOTIDE SEQUENCE [LARGE SCALE GENOMIC DNA]</scope>
    <source>
        <strain evidence="7">ICMP 6774ER</strain>
    </source>
</reference>
<dbReference type="Pfam" id="PF02668">
    <property type="entry name" value="TauD"/>
    <property type="match status" value="1"/>
</dbReference>
<keyword evidence="3" id="KW-0408">Iron</keyword>
<evidence type="ECO:0000256" key="4">
    <source>
        <dbReference type="ARBA" id="ARBA00023194"/>
    </source>
</evidence>
<evidence type="ECO:0000313" key="6">
    <source>
        <dbReference type="EMBL" id="MFD1935554.1"/>
    </source>
</evidence>
<evidence type="ECO:0000256" key="3">
    <source>
        <dbReference type="ARBA" id="ARBA00023004"/>
    </source>
</evidence>
<dbReference type="PANTHER" id="PTHR10696:SF56">
    <property type="entry name" value="TAUD_TFDA-LIKE DOMAIN-CONTAINING PROTEIN"/>
    <property type="match status" value="1"/>
</dbReference>
<dbReference type="Proteomes" id="UP001597368">
    <property type="component" value="Unassembled WGS sequence"/>
</dbReference>
<feature type="domain" description="TauD/TfdA-like" evidence="5">
    <location>
        <begin position="173"/>
        <end position="230"/>
    </location>
</feature>
<dbReference type="EMBL" id="JBHUFV010000043">
    <property type="protein sequence ID" value="MFD1935554.1"/>
    <property type="molecule type" value="Genomic_DNA"/>
</dbReference>
<keyword evidence="6" id="KW-0223">Dioxygenase</keyword>
<evidence type="ECO:0000259" key="5">
    <source>
        <dbReference type="Pfam" id="PF02668"/>
    </source>
</evidence>
<dbReference type="GO" id="GO:0051213">
    <property type="term" value="F:dioxygenase activity"/>
    <property type="evidence" value="ECO:0007669"/>
    <property type="project" value="UniProtKB-KW"/>
</dbReference>
<protein>
    <submittedName>
        <fullName evidence="6">TauD/TfdA family dioxygenase</fullName>
    </submittedName>
</protein>
<keyword evidence="7" id="KW-1185">Reference proteome</keyword>
<name>A0ABW4T2U4_9ACTN</name>
<keyword evidence="4" id="KW-0045">Antibiotic biosynthesis</keyword>
<evidence type="ECO:0000256" key="2">
    <source>
        <dbReference type="ARBA" id="ARBA00023002"/>
    </source>
</evidence>
<organism evidence="6 7">
    <name type="scientific">Nonomuraea mangrovi</name>
    <dbReference type="NCBI Taxonomy" id="2316207"/>
    <lineage>
        <taxon>Bacteria</taxon>
        <taxon>Bacillati</taxon>
        <taxon>Actinomycetota</taxon>
        <taxon>Actinomycetes</taxon>
        <taxon>Streptosporangiales</taxon>
        <taxon>Streptosporangiaceae</taxon>
        <taxon>Nonomuraea</taxon>
    </lineage>
</organism>
<dbReference type="Gene3D" id="3.60.130.10">
    <property type="entry name" value="Clavaminate synthase-like"/>
    <property type="match status" value="1"/>
</dbReference>